<dbReference type="EMBL" id="NUTL01000054">
    <property type="protein sequence ID" value="PHE96296.1"/>
    <property type="molecule type" value="Genomic_DNA"/>
</dbReference>
<keyword evidence="6 7" id="KW-0472">Membrane</keyword>
<evidence type="ECO:0000256" key="2">
    <source>
        <dbReference type="ARBA" id="ARBA00006448"/>
    </source>
</evidence>
<dbReference type="Pfam" id="PF04239">
    <property type="entry name" value="DUF421"/>
    <property type="match status" value="1"/>
</dbReference>
<keyword evidence="3" id="KW-1003">Cell membrane</keyword>
<dbReference type="Proteomes" id="UP001248134">
    <property type="component" value="Unassembled WGS sequence"/>
</dbReference>
<dbReference type="InterPro" id="IPR023090">
    <property type="entry name" value="UPF0702_alpha/beta_dom_sf"/>
</dbReference>
<dbReference type="GO" id="GO:0005886">
    <property type="term" value="C:plasma membrane"/>
    <property type="evidence" value="ECO:0007669"/>
    <property type="project" value="UniProtKB-SubCell"/>
</dbReference>
<feature type="transmembrane region" description="Helical" evidence="7">
    <location>
        <begin position="69"/>
        <end position="91"/>
    </location>
</feature>
<proteinExistence type="inferred from homology"/>
<feature type="transmembrane region" description="Helical" evidence="7">
    <location>
        <begin position="43"/>
        <end position="63"/>
    </location>
</feature>
<dbReference type="RefSeq" id="WP_003208431.1">
    <property type="nucleotide sequence ID" value="NZ_CM000744.1"/>
</dbReference>
<sequence length="234" mass="26631">MHMHIFEGAHHLSHIEWMIRAIIAYIFLIIVAKAMGQRSIAQLRFLDVVLVLLLGGNISNALSDEKVGLTGSMITTFMLVVLHIISSILMLKWDRWRRFLEPAPVILIQNGSIDFSNLKKARITVEYLFSELRLQNISDIKTIKLALWEASGVVSVFQYPEYETVSRLDMKVAGKKSPISFILVKDGKIQKDVLTLLGKTETWAKEELSKKVSIELIQLATIDEMEKINILLKK</sequence>
<evidence type="ECO:0000313" key="9">
    <source>
        <dbReference type="EMBL" id="MDR4326574.1"/>
    </source>
</evidence>
<dbReference type="PANTHER" id="PTHR34582">
    <property type="entry name" value="UPF0702 TRANSMEMBRANE PROTEIN YCAP"/>
    <property type="match status" value="1"/>
</dbReference>
<dbReference type="PANTHER" id="PTHR34582:SF5">
    <property type="entry name" value="UPF0702 TRANSMEMBRANE PROTEIN YETF"/>
    <property type="match status" value="1"/>
</dbReference>
<evidence type="ECO:0000256" key="3">
    <source>
        <dbReference type="ARBA" id="ARBA00022475"/>
    </source>
</evidence>
<evidence type="ECO:0000313" key="11">
    <source>
        <dbReference type="Proteomes" id="UP000221918"/>
    </source>
</evidence>
<dbReference type="AlphaFoldDB" id="A0AAJ3V6L0"/>
<name>A0AAJ3V6L0_9BACI</name>
<comment type="caution">
    <text evidence="10">The sequence shown here is derived from an EMBL/GenBank/DDBJ whole genome shotgun (WGS) entry which is preliminary data.</text>
</comment>
<evidence type="ECO:0000256" key="6">
    <source>
        <dbReference type="ARBA" id="ARBA00023136"/>
    </source>
</evidence>
<evidence type="ECO:0000256" key="4">
    <source>
        <dbReference type="ARBA" id="ARBA00022692"/>
    </source>
</evidence>
<reference evidence="10 11" key="1">
    <citation type="submission" date="2017-09" db="EMBL/GenBank/DDBJ databases">
        <title>Large-scale bioinformatics analysis of Bacillus genomes uncovers conserved roles of natural products in bacterial physiology.</title>
        <authorList>
            <consortium name="Agbiome Team Llc"/>
            <person name="Bleich R.M."/>
            <person name="Grubbs K.J."/>
            <person name="Santa Maria K.C."/>
            <person name="Allen S.E."/>
            <person name="Farag S."/>
            <person name="Shank E.A."/>
            <person name="Bowers A."/>
        </authorList>
    </citation>
    <scope>NUCLEOTIDE SEQUENCE [LARGE SCALE GENOMIC DNA]</scope>
    <source>
        <strain evidence="10 11">AFS037265</strain>
    </source>
</reference>
<evidence type="ECO:0000256" key="7">
    <source>
        <dbReference type="SAM" id="Phobius"/>
    </source>
</evidence>
<dbReference type="Gene3D" id="3.30.240.20">
    <property type="entry name" value="bsu07140 like domains"/>
    <property type="match status" value="2"/>
</dbReference>
<evidence type="ECO:0000256" key="1">
    <source>
        <dbReference type="ARBA" id="ARBA00004651"/>
    </source>
</evidence>
<keyword evidence="4 7" id="KW-0812">Transmembrane</keyword>
<dbReference type="InterPro" id="IPR007353">
    <property type="entry name" value="DUF421"/>
</dbReference>
<evidence type="ECO:0000313" key="10">
    <source>
        <dbReference type="EMBL" id="PHE96296.1"/>
    </source>
</evidence>
<evidence type="ECO:0000259" key="8">
    <source>
        <dbReference type="Pfam" id="PF04239"/>
    </source>
</evidence>
<organism evidence="10 11">
    <name type="scientific">Bacillus pseudomycoides</name>
    <dbReference type="NCBI Taxonomy" id="64104"/>
    <lineage>
        <taxon>Bacteria</taxon>
        <taxon>Bacillati</taxon>
        <taxon>Bacillota</taxon>
        <taxon>Bacilli</taxon>
        <taxon>Bacillales</taxon>
        <taxon>Bacillaceae</taxon>
        <taxon>Bacillus</taxon>
        <taxon>Bacillus cereus group</taxon>
    </lineage>
</organism>
<accession>A0AAJ3V6L0</accession>
<feature type="domain" description="YetF C-terminal" evidence="8">
    <location>
        <begin position="92"/>
        <end position="211"/>
    </location>
</feature>
<reference evidence="9" key="2">
    <citation type="submission" date="2019-07" db="EMBL/GenBank/DDBJ databases">
        <title>Phylogenomic Reclassification of ATCC Bacillus Strains and Various Taxa within the Genus Bacillus.</title>
        <authorList>
            <person name="Riojas M.A."/>
            <person name="Frank A.M."/>
            <person name="Fenn S.L."/>
            <person name="King S.P."/>
            <person name="Brower S.M."/>
            <person name="Hazbon M.H."/>
        </authorList>
    </citation>
    <scope>NUCLEOTIDE SEQUENCE</scope>
    <source>
        <strain evidence="9">NR-12239</strain>
    </source>
</reference>
<comment type="subcellular location">
    <subcellularLocation>
        <location evidence="1">Cell membrane</location>
        <topology evidence="1">Multi-pass membrane protein</topology>
    </subcellularLocation>
</comment>
<protein>
    <submittedName>
        <fullName evidence="10">DUF421 domain-containing protein</fullName>
    </submittedName>
</protein>
<feature type="transmembrane region" description="Helical" evidence="7">
    <location>
        <begin position="17"/>
        <end position="36"/>
    </location>
</feature>
<evidence type="ECO:0000256" key="5">
    <source>
        <dbReference type="ARBA" id="ARBA00022989"/>
    </source>
</evidence>
<keyword evidence="5 7" id="KW-1133">Transmembrane helix</keyword>
<dbReference type="EMBL" id="VLYX01000009">
    <property type="protein sequence ID" value="MDR4326574.1"/>
    <property type="molecule type" value="Genomic_DNA"/>
</dbReference>
<comment type="similarity">
    <text evidence="2">Belongs to the UPF0702 family.</text>
</comment>
<gene>
    <name evidence="10" type="ORF">COF81_13655</name>
    <name evidence="9" type="ORF">FOS08_11700</name>
</gene>
<dbReference type="Proteomes" id="UP000221918">
    <property type="component" value="Unassembled WGS sequence"/>
</dbReference>